<dbReference type="Gene3D" id="3.40.50.300">
    <property type="entry name" value="P-loop containing nucleotide triphosphate hydrolases"/>
    <property type="match status" value="2"/>
</dbReference>
<dbReference type="PANTHER" id="PTHR10039:SF17">
    <property type="entry name" value="FUNGAL STAND N-TERMINAL GOODBYE DOMAIN-CONTAINING PROTEIN-RELATED"/>
    <property type="match status" value="1"/>
</dbReference>
<evidence type="ECO:0000256" key="2">
    <source>
        <dbReference type="SAM" id="MobiDB-lite"/>
    </source>
</evidence>
<dbReference type="Proteomes" id="UP000521872">
    <property type="component" value="Unassembled WGS sequence"/>
</dbReference>
<sequence length="1299" mass="145866">MAQKPPAGKIKNFFADLGRHLRPDSSPNPSRSPSPNPNPTPPTDRQEQPEQRNIVKDYGATVWKATEMALRLLEKNADGFPPLKTAIGALVTCLDVAKDVIGNREEYTKLAVQFKDTASALEPYASKLAASDARGSIALILKSIDEEVAEINRKLERGKFKRAVEATDDQGDILARYHKIDSLFRRLLSDVTLRTYVEIEKLRKATDETLLRTLVPVDDARYNSAYSTAVKRRACTASTRAQILDDLRTWVKDPNGSKVFWMNGMAGTGKTTILYSFSKWLEDDKRLAGNFFCSRASALCGDLNNITRSIAYQLAHYSPAFRSELCKILEEKQNPHALYVGEQFKWVVATPLEKSKDAIPDGAAIVIDALDECNNTSATASFLQVLLSYATDLPIKFLVASRPEPVILKNMQTPNFSHSVLRLHDIEQSLIEADIKLYLQEALSTVSPVPPPDVIDQLTRQSGKLFIYAATVARYVNPEDKVVNSETRLGAILGISSSSPSLQEQELDKLYMTILLSAFDKDNFEKEELETASLILRIVICAIEPMTTSTMSTILALRQGDVTSALSRLQSVLHVQEGTSGLVSVLHASFPDFLCDKARSHEFHCDTIEHNTKLAHSCFDVMSKEFHNLESSYDSDSDVPDLEEKIQANISAALLYACKYWSNHLVHCDLTTSIHSKLLEFLKFRLSFWMEVLRLTKPMSMVSIISNTLAWFTPKALDHTFKETEKELYYAELFVNLTCTPVYDARYNSEYSTVVKRHGCTASTRAQILDDLEMWVKDPQGTKVFWMNGLAGTGKTTILYSLCKRLEKNQRLAANFFCSQASTACCDLSNIVGSVAYQLAHYSPAFRSQLRKILEREKQNPHMLNVGEQFKLIMESLQNSKDVIPDGVVIVIDALDECGNVSVTTLFLKVLMTYATHLPIKFLFASRPESVILKNMQAPNFSPSILRLHDTEQSLVEADIRVYLRKALYTMSPRPSSEVIAQLATRSGKLFIYAATVVRYINPEGINVDSQKRLKTILGMSSSSPNLQYQGPGLDNLYTGILSSAFDRAYFKEEELDIATLVLRTVICAIEPMTISTMSMILALEQEDVASTLSRLRSVLHVQQGPSGLVSILHPSFPDFLFNKDRSQEFYCNIVEHNTKLAHSCFDVMSKEFHNLESSYDSDSDVPDLEEKIQANISAALLYACKYWGDHLVHCNLTEDIHYKLLEFLEFRLSFWMEVLKLTKCISKGSQMLSNVLAWLTCKAPNHTFKETEKKLYDAELFVKTFSSAGSVERREHAYYTNPVLTNTSTVSIIPSAQK</sequence>
<gene>
    <name evidence="4" type="ORF">D9613_011977</name>
</gene>
<feature type="domain" description="Nephrocystin 3-like N-terminal" evidence="3">
    <location>
        <begin position="246"/>
        <end position="402"/>
    </location>
</feature>
<protein>
    <recommendedName>
        <fullName evidence="3">Nephrocystin 3-like N-terminal domain-containing protein</fullName>
    </recommendedName>
</protein>
<feature type="compositionally biased region" description="Pro residues" evidence="2">
    <location>
        <begin position="30"/>
        <end position="42"/>
    </location>
</feature>
<feature type="region of interest" description="Disordered" evidence="2">
    <location>
        <begin position="1"/>
        <end position="50"/>
    </location>
</feature>
<dbReference type="Pfam" id="PF24883">
    <property type="entry name" value="NPHP3_N"/>
    <property type="match status" value="2"/>
</dbReference>
<accession>A0A8H4VHU0</accession>
<dbReference type="EMBL" id="JAACJL010000060">
    <property type="protein sequence ID" value="KAF4609747.1"/>
    <property type="molecule type" value="Genomic_DNA"/>
</dbReference>
<keyword evidence="5" id="KW-1185">Reference proteome</keyword>
<evidence type="ECO:0000256" key="1">
    <source>
        <dbReference type="ARBA" id="ARBA00022737"/>
    </source>
</evidence>
<evidence type="ECO:0000313" key="4">
    <source>
        <dbReference type="EMBL" id="KAF4609747.1"/>
    </source>
</evidence>
<reference evidence="4 5" key="1">
    <citation type="submission" date="2019-12" db="EMBL/GenBank/DDBJ databases">
        <authorList>
            <person name="Floudas D."/>
            <person name="Bentzer J."/>
            <person name="Ahren D."/>
            <person name="Johansson T."/>
            <person name="Persson P."/>
            <person name="Tunlid A."/>
        </authorList>
    </citation>
    <scope>NUCLEOTIDE SEQUENCE [LARGE SCALE GENOMIC DNA]</scope>
    <source>
        <strain evidence="4 5">CBS 102.39</strain>
    </source>
</reference>
<evidence type="ECO:0000259" key="3">
    <source>
        <dbReference type="Pfam" id="PF24883"/>
    </source>
</evidence>
<dbReference type="PANTHER" id="PTHR10039">
    <property type="entry name" value="AMELOGENIN"/>
    <property type="match status" value="1"/>
</dbReference>
<comment type="caution">
    <text evidence="4">The sequence shown here is derived from an EMBL/GenBank/DDBJ whole genome shotgun (WGS) entry which is preliminary data.</text>
</comment>
<organism evidence="4 5">
    <name type="scientific">Agrocybe pediades</name>
    <dbReference type="NCBI Taxonomy" id="84607"/>
    <lineage>
        <taxon>Eukaryota</taxon>
        <taxon>Fungi</taxon>
        <taxon>Dikarya</taxon>
        <taxon>Basidiomycota</taxon>
        <taxon>Agaricomycotina</taxon>
        <taxon>Agaricomycetes</taxon>
        <taxon>Agaricomycetidae</taxon>
        <taxon>Agaricales</taxon>
        <taxon>Agaricineae</taxon>
        <taxon>Strophariaceae</taxon>
        <taxon>Agrocybe</taxon>
    </lineage>
</organism>
<dbReference type="InterPro" id="IPR027417">
    <property type="entry name" value="P-loop_NTPase"/>
</dbReference>
<proteinExistence type="predicted"/>
<feature type="domain" description="Nephrocystin 3-like N-terminal" evidence="3">
    <location>
        <begin position="772"/>
        <end position="927"/>
    </location>
</feature>
<dbReference type="SUPFAM" id="SSF52540">
    <property type="entry name" value="P-loop containing nucleoside triphosphate hydrolases"/>
    <property type="match status" value="2"/>
</dbReference>
<dbReference type="InterPro" id="IPR056884">
    <property type="entry name" value="NPHP3-like_N"/>
</dbReference>
<evidence type="ECO:0000313" key="5">
    <source>
        <dbReference type="Proteomes" id="UP000521872"/>
    </source>
</evidence>
<name>A0A8H4VHU0_9AGAR</name>
<keyword evidence="1" id="KW-0677">Repeat</keyword>